<comment type="caution">
    <text evidence="1">The sequence shown here is derived from an EMBL/GenBank/DDBJ whole genome shotgun (WGS) entry which is preliminary data.</text>
</comment>
<dbReference type="EMBL" id="JASCZI010182473">
    <property type="protein sequence ID" value="MED6187987.1"/>
    <property type="molecule type" value="Genomic_DNA"/>
</dbReference>
<dbReference type="Proteomes" id="UP001341840">
    <property type="component" value="Unassembled WGS sequence"/>
</dbReference>
<name>A0ABU6WQ18_9FABA</name>
<evidence type="ECO:0000313" key="1">
    <source>
        <dbReference type="EMBL" id="MED6187987.1"/>
    </source>
</evidence>
<evidence type="ECO:0000313" key="2">
    <source>
        <dbReference type="Proteomes" id="UP001341840"/>
    </source>
</evidence>
<gene>
    <name evidence="1" type="ORF">PIB30_081694</name>
</gene>
<accession>A0ABU6WQ18</accession>
<reference evidence="1 2" key="1">
    <citation type="journal article" date="2023" name="Plants (Basel)">
        <title>Bridging the Gap: Combining Genomics and Transcriptomics Approaches to Understand Stylosanthes scabra, an Orphan Legume from the Brazilian Caatinga.</title>
        <authorList>
            <person name="Ferreira-Neto J.R.C."/>
            <person name="da Silva M.D."/>
            <person name="Binneck E."/>
            <person name="de Melo N.F."/>
            <person name="da Silva R.H."/>
            <person name="de Melo A.L.T.M."/>
            <person name="Pandolfi V."/>
            <person name="Bustamante F.O."/>
            <person name="Brasileiro-Vidal A.C."/>
            <person name="Benko-Iseppon A.M."/>
        </authorList>
    </citation>
    <scope>NUCLEOTIDE SEQUENCE [LARGE SCALE GENOMIC DNA]</scope>
    <source>
        <tissue evidence="1">Leaves</tissue>
    </source>
</reference>
<protein>
    <submittedName>
        <fullName evidence="1">Uncharacterized protein</fullName>
    </submittedName>
</protein>
<keyword evidence="2" id="KW-1185">Reference proteome</keyword>
<proteinExistence type="predicted"/>
<feature type="non-terminal residue" evidence="1">
    <location>
        <position position="1"/>
    </location>
</feature>
<organism evidence="1 2">
    <name type="scientific">Stylosanthes scabra</name>
    <dbReference type="NCBI Taxonomy" id="79078"/>
    <lineage>
        <taxon>Eukaryota</taxon>
        <taxon>Viridiplantae</taxon>
        <taxon>Streptophyta</taxon>
        <taxon>Embryophyta</taxon>
        <taxon>Tracheophyta</taxon>
        <taxon>Spermatophyta</taxon>
        <taxon>Magnoliopsida</taxon>
        <taxon>eudicotyledons</taxon>
        <taxon>Gunneridae</taxon>
        <taxon>Pentapetalae</taxon>
        <taxon>rosids</taxon>
        <taxon>fabids</taxon>
        <taxon>Fabales</taxon>
        <taxon>Fabaceae</taxon>
        <taxon>Papilionoideae</taxon>
        <taxon>50 kb inversion clade</taxon>
        <taxon>dalbergioids sensu lato</taxon>
        <taxon>Dalbergieae</taxon>
        <taxon>Pterocarpus clade</taxon>
        <taxon>Stylosanthes</taxon>
    </lineage>
</organism>
<sequence>SSFVGCDLFPRRSRCRSSCCGVVSSVGVCEVVESSWLVEEIWVVGSFWAGNETGIGNALWARFGSGAEGTSCWIEVRRSPFFIPELPTPSPAYGVLVLGQFEIVRTRSAERSGVWLTRSNPIEGALSIALGWIPRGRLPVLGSSRFCIGVATSGGLIGRSIEVQRLLLLLVPMLIVARVVGVNHAFNILVGHCQLR</sequence>